<dbReference type="Proteomes" id="UP001549076">
    <property type="component" value="Unassembled WGS sequence"/>
</dbReference>
<dbReference type="GO" id="GO:0047972">
    <property type="term" value="F:guanidinopropionase activity"/>
    <property type="evidence" value="ECO:0007669"/>
    <property type="project" value="UniProtKB-EC"/>
</dbReference>
<dbReference type="RefSeq" id="WP_354195589.1">
    <property type="nucleotide sequence ID" value="NZ_JBEPML010000008.1"/>
</dbReference>
<dbReference type="InterPro" id="IPR006035">
    <property type="entry name" value="Ureohydrolase"/>
</dbReference>
<keyword evidence="5" id="KW-1185">Reference proteome</keyword>
<evidence type="ECO:0000256" key="1">
    <source>
        <dbReference type="ARBA" id="ARBA00022723"/>
    </source>
</evidence>
<comment type="similarity">
    <text evidence="3">Belongs to the arginase family.</text>
</comment>
<dbReference type="PIRSF" id="PIRSF036979">
    <property type="entry name" value="Arginase"/>
    <property type="match status" value="1"/>
</dbReference>
<dbReference type="InterPro" id="IPR023696">
    <property type="entry name" value="Ureohydrolase_dom_sf"/>
</dbReference>
<evidence type="ECO:0000256" key="2">
    <source>
        <dbReference type="ARBA" id="ARBA00022801"/>
    </source>
</evidence>
<dbReference type="PROSITE" id="PS51409">
    <property type="entry name" value="ARGINASE_2"/>
    <property type="match status" value="1"/>
</dbReference>
<dbReference type="CDD" id="cd11592">
    <property type="entry name" value="Agmatinase_PAH"/>
    <property type="match status" value="1"/>
</dbReference>
<dbReference type="PANTHER" id="PTHR11358:SF26">
    <property type="entry name" value="GUANIDINO ACID HYDROLASE, MITOCHONDRIAL"/>
    <property type="match status" value="1"/>
</dbReference>
<evidence type="ECO:0000256" key="3">
    <source>
        <dbReference type="PROSITE-ProRule" id="PRU00742"/>
    </source>
</evidence>
<dbReference type="EC" id="3.5.3.17" evidence="4"/>
<gene>
    <name evidence="4" type="ORF">ABID37_002728</name>
</gene>
<comment type="caution">
    <text evidence="4">The sequence shown here is derived from an EMBL/GenBank/DDBJ whole genome shotgun (WGS) entry which is preliminary data.</text>
</comment>
<organism evidence="4 5">
    <name type="scientific">Aquamicrobium terrae</name>
    <dbReference type="NCBI Taxonomy" id="1324945"/>
    <lineage>
        <taxon>Bacteria</taxon>
        <taxon>Pseudomonadati</taxon>
        <taxon>Pseudomonadota</taxon>
        <taxon>Alphaproteobacteria</taxon>
        <taxon>Hyphomicrobiales</taxon>
        <taxon>Phyllobacteriaceae</taxon>
        <taxon>Aquamicrobium</taxon>
    </lineage>
</organism>
<dbReference type="Gene3D" id="3.40.800.10">
    <property type="entry name" value="Ureohydrolase domain"/>
    <property type="match status" value="1"/>
</dbReference>
<dbReference type="EMBL" id="JBEPML010000008">
    <property type="protein sequence ID" value="MET3792511.1"/>
    <property type="molecule type" value="Genomic_DNA"/>
</dbReference>
<accession>A0ABV2N0C9</accession>
<dbReference type="PRINTS" id="PR00116">
    <property type="entry name" value="ARGINASE"/>
</dbReference>
<reference evidence="4 5" key="1">
    <citation type="submission" date="2024-06" db="EMBL/GenBank/DDBJ databases">
        <title>Genomic Encyclopedia of Type Strains, Phase IV (KMG-IV): sequencing the most valuable type-strain genomes for metagenomic binning, comparative biology and taxonomic classification.</title>
        <authorList>
            <person name="Goeker M."/>
        </authorList>
    </citation>
    <scope>NUCLEOTIDE SEQUENCE [LARGE SCALE GENOMIC DNA]</scope>
    <source>
        <strain evidence="4 5">DSM 27865</strain>
    </source>
</reference>
<dbReference type="PANTHER" id="PTHR11358">
    <property type="entry name" value="ARGINASE/AGMATINASE"/>
    <property type="match status" value="1"/>
</dbReference>
<evidence type="ECO:0000313" key="4">
    <source>
        <dbReference type="EMBL" id="MET3792511.1"/>
    </source>
</evidence>
<sequence length="325" mass="35108">MAQKITSAKPVDSLLVARFSGISTFMRLPYVPDGTGVDIGIVGVPFDFPTNRGGARHGPSQVRDMSRLIRRFPSSGGESPFDQCAIADIGDAPFNPLDPQSAVEHTSAFFSELESRGITPVACGGDHAATYLVLRGIVRDEPIGFVQFDSHPDTSEELYGDRYNHGTLLTRGVEEGLIDPKRTISVGLRGTRFSRHDRDFNIAHGMRVIDFDEFEKLGRAGVIAEIRRVVGDRPCYVTFDIDALDSAFVPGTGAPEPGGLTMRDAQVVLRGLEGLDIVGADMCEVSPPLDPQGITALNGANLLFELLCITAPAVRRRKAKGNEGR</sequence>
<proteinExistence type="inferred from homology"/>
<dbReference type="Pfam" id="PF00491">
    <property type="entry name" value="Arginase"/>
    <property type="match status" value="1"/>
</dbReference>
<evidence type="ECO:0000313" key="5">
    <source>
        <dbReference type="Proteomes" id="UP001549076"/>
    </source>
</evidence>
<keyword evidence="2 4" id="KW-0378">Hydrolase</keyword>
<dbReference type="SUPFAM" id="SSF52768">
    <property type="entry name" value="Arginase/deacetylase"/>
    <property type="match status" value="1"/>
</dbReference>
<keyword evidence="1" id="KW-0479">Metal-binding</keyword>
<protein>
    <submittedName>
        <fullName evidence="4">Guanidinopropionase</fullName>
        <ecNumber evidence="4">3.5.3.17</ecNumber>
    </submittedName>
</protein>
<name>A0ABV2N0C9_9HYPH</name>